<evidence type="ECO:0000313" key="3">
    <source>
        <dbReference type="Proteomes" id="UP000309594"/>
    </source>
</evidence>
<accession>A0A4V5PDL2</accession>
<dbReference type="Proteomes" id="UP000309594">
    <property type="component" value="Unassembled WGS sequence"/>
</dbReference>
<feature type="signal peptide" evidence="1">
    <location>
        <begin position="1"/>
        <end position="21"/>
    </location>
</feature>
<protein>
    <submittedName>
        <fullName evidence="2">Lipid A deacylase LpxR family protein</fullName>
    </submittedName>
</protein>
<feature type="chain" id="PRO_5020761412" evidence="1">
    <location>
        <begin position="22"/>
        <end position="338"/>
    </location>
</feature>
<keyword evidence="1" id="KW-0732">Signal</keyword>
<reference evidence="2 3" key="1">
    <citation type="submission" date="2019-04" db="EMBL/GenBank/DDBJ databases">
        <title>Pedobacter sp. RP-1-16 sp. nov., isolated from Arctic soil.</title>
        <authorList>
            <person name="Dahal R.H."/>
            <person name="Kim D.-U."/>
        </authorList>
    </citation>
    <scope>NUCLEOTIDE SEQUENCE [LARGE SCALE GENOMIC DNA]</scope>
    <source>
        <strain evidence="2 3">RP-1-16</strain>
    </source>
</reference>
<dbReference type="RefSeq" id="WP_136878737.1">
    <property type="nucleotide sequence ID" value="NZ_SWDX01000001.1"/>
</dbReference>
<organism evidence="2 3">
    <name type="scientific">Pedobacter hiemivivus</name>
    <dbReference type="NCBI Taxonomy" id="2530454"/>
    <lineage>
        <taxon>Bacteria</taxon>
        <taxon>Pseudomonadati</taxon>
        <taxon>Bacteroidota</taxon>
        <taxon>Sphingobacteriia</taxon>
        <taxon>Sphingobacteriales</taxon>
        <taxon>Sphingobacteriaceae</taxon>
        <taxon>Pedobacter</taxon>
    </lineage>
</organism>
<name>A0A4V5PDL2_9SPHI</name>
<comment type="caution">
    <text evidence="2">The sequence shown here is derived from an EMBL/GenBank/DDBJ whole genome shotgun (WGS) entry which is preliminary data.</text>
</comment>
<evidence type="ECO:0000256" key="1">
    <source>
        <dbReference type="SAM" id="SignalP"/>
    </source>
</evidence>
<dbReference type="Pfam" id="PF09982">
    <property type="entry name" value="LpxR"/>
    <property type="match status" value="1"/>
</dbReference>
<sequence>MKKLLYILLLLGFKTFNSSWAQQETPSRLLQAYFDDDYINFYGNGTDKAYTSGTRYTLFYTKKKPSQFLIDRLLPKAGSNSRNVFGIGLAQMIFTPNNISNPNFQPNDYPWSGTLYLTHSLYSYNEEQKYDFQTELNLGVSGPAALARQVQQTAHRIVRYQQPEGWSNQFGNSLIINLNFTAEKQLLHSGKSLEMIGGGQAQVGTEINAMSAYSMIRIGKMNPYFQGLMTQFSRSETGSKIQFYFVFKFRVQWMLSNAILQGGINASHPAPILVPGKNGATPNLEYYHPIKNLIASYAYGPVFVINRFSISSIQTTTTPWMKDLYGHTWGNFTLTYKF</sequence>
<dbReference type="Gene3D" id="2.40.128.140">
    <property type="entry name" value="Outer membrane protein"/>
    <property type="match status" value="1"/>
</dbReference>
<proteinExistence type="predicted"/>
<dbReference type="InterPro" id="IPR037107">
    <property type="entry name" value="Put_OMP_sf"/>
</dbReference>
<evidence type="ECO:0000313" key="2">
    <source>
        <dbReference type="EMBL" id="TKC65116.1"/>
    </source>
</evidence>
<dbReference type="InterPro" id="IPR018707">
    <property type="entry name" value="LpxR"/>
</dbReference>
<dbReference type="AlphaFoldDB" id="A0A4V5PDL2"/>
<dbReference type="EMBL" id="SWDX01000001">
    <property type="protein sequence ID" value="TKC65116.1"/>
    <property type="molecule type" value="Genomic_DNA"/>
</dbReference>
<gene>
    <name evidence="2" type="ORF">FBD94_00725</name>
</gene>